<dbReference type="Proteomes" id="UP000192656">
    <property type="component" value="Unassembled WGS sequence"/>
</dbReference>
<evidence type="ECO:0000313" key="3">
    <source>
        <dbReference type="Proteomes" id="UP000192656"/>
    </source>
</evidence>
<dbReference type="AlphaFoldDB" id="A0A1W2D4E7"/>
<accession>A0A1W2D4E7</accession>
<organism evidence="2 3">
    <name type="scientific">Fulvimarina manganoxydans</name>
    <dbReference type="NCBI Taxonomy" id="937218"/>
    <lineage>
        <taxon>Bacteria</taxon>
        <taxon>Pseudomonadati</taxon>
        <taxon>Pseudomonadota</taxon>
        <taxon>Alphaproteobacteria</taxon>
        <taxon>Hyphomicrobiales</taxon>
        <taxon>Aurantimonadaceae</taxon>
        <taxon>Fulvimarina</taxon>
    </lineage>
</organism>
<evidence type="ECO:0000313" key="2">
    <source>
        <dbReference type="EMBL" id="SMC91962.1"/>
    </source>
</evidence>
<dbReference type="STRING" id="937218.SAMN06297251_11294"/>
<reference evidence="2 3" key="1">
    <citation type="submission" date="2017-04" db="EMBL/GenBank/DDBJ databases">
        <authorList>
            <person name="Afonso C.L."/>
            <person name="Miller P.J."/>
            <person name="Scott M.A."/>
            <person name="Spackman E."/>
            <person name="Goraichik I."/>
            <person name="Dimitrov K.M."/>
            <person name="Suarez D.L."/>
            <person name="Swayne D.E."/>
        </authorList>
    </citation>
    <scope>NUCLEOTIDE SEQUENCE [LARGE SCALE GENOMIC DNA]</scope>
    <source>
        <strain evidence="2 3">CGMCC 1.10972</strain>
    </source>
</reference>
<name>A0A1W2D4E7_9HYPH</name>
<gene>
    <name evidence="2" type="ORF">SAMN06297251_11294</name>
</gene>
<keyword evidence="3" id="KW-1185">Reference proteome</keyword>
<protein>
    <submittedName>
        <fullName evidence="2">Uncharacterized protein</fullName>
    </submittedName>
</protein>
<proteinExistence type="predicted"/>
<dbReference type="EMBL" id="FWXR01000012">
    <property type="protein sequence ID" value="SMC91962.1"/>
    <property type="molecule type" value="Genomic_DNA"/>
</dbReference>
<evidence type="ECO:0000256" key="1">
    <source>
        <dbReference type="SAM" id="MobiDB-lite"/>
    </source>
</evidence>
<sequence length="70" mass="7492">MSEHIASVFAAPEEGRSENRTAGAEPTAQGQSAKNEGPLSDEQLDTVAGGRPLFIPQDAWDRALANKSRR</sequence>
<dbReference type="RefSeq" id="WP_084410714.1">
    <property type="nucleotide sequence ID" value="NZ_FWXR01000012.1"/>
</dbReference>
<feature type="region of interest" description="Disordered" evidence="1">
    <location>
        <begin position="1"/>
        <end position="70"/>
    </location>
</feature>